<gene>
    <name evidence="1" type="ORF">ACFP1F_01500</name>
</gene>
<keyword evidence="2" id="KW-1185">Reference proteome</keyword>
<dbReference type="Gene3D" id="3.40.50.1000">
    <property type="entry name" value="HAD superfamily/HAD-like"/>
    <property type="match status" value="1"/>
</dbReference>
<protein>
    <submittedName>
        <fullName evidence="1">HAD-IA family hydrolase</fullName>
    </submittedName>
</protein>
<dbReference type="Proteomes" id="UP001596186">
    <property type="component" value="Unassembled WGS sequence"/>
</dbReference>
<dbReference type="GO" id="GO:0016787">
    <property type="term" value="F:hydrolase activity"/>
    <property type="evidence" value="ECO:0007669"/>
    <property type="project" value="UniProtKB-KW"/>
</dbReference>
<dbReference type="InterPro" id="IPR006439">
    <property type="entry name" value="HAD-SF_hydro_IA"/>
</dbReference>
<comment type="caution">
    <text evidence="1">The sequence shown here is derived from an EMBL/GenBank/DDBJ whole genome shotgun (WGS) entry which is preliminary data.</text>
</comment>
<dbReference type="RefSeq" id="WP_125591912.1">
    <property type="nucleotide sequence ID" value="NZ_JBHSSN010000002.1"/>
</dbReference>
<dbReference type="SFLD" id="SFLDS00003">
    <property type="entry name" value="Haloacid_Dehalogenase"/>
    <property type="match status" value="1"/>
</dbReference>
<keyword evidence="1" id="KW-0378">Hydrolase</keyword>
<dbReference type="SUPFAM" id="SSF56784">
    <property type="entry name" value="HAD-like"/>
    <property type="match status" value="1"/>
</dbReference>
<name>A0ABW1USL4_9LACO</name>
<dbReference type="PANTHER" id="PTHR43434:SF25">
    <property type="entry name" value="PHOSPHOGLYCOLATE PHOSPHATASE"/>
    <property type="match status" value="1"/>
</dbReference>
<dbReference type="InterPro" id="IPR036412">
    <property type="entry name" value="HAD-like_sf"/>
</dbReference>
<dbReference type="InterPro" id="IPR050155">
    <property type="entry name" value="HAD-like_hydrolase_sf"/>
</dbReference>
<evidence type="ECO:0000313" key="2">
    <source>
        <dbReference type="Proteomes" id="UP001596186"/>
    </source>
</evidence>
<dbReference type="PRINTS" id="PR00413">
    <property type="entry name" value="HADHALOGNASE"/>
</dbReference>
<organism evidence="1 2">
    <name type="scientific">Companilactobacillus baiquanensis</name>
    <dbReference type="NCBI Taxonomy" id="2486005"/>
    <lineage>
        <taxon>Bacteria</taxon>
        <taxon>Bacillati</taxon>
        <taxon>Bacillota</taxon>
        <taxon>Bacilli</taxon>
        <taxon>Lactobacillales</taxon>
        <taxon>Lactobacillaceae</taxon>
        <taxon>Companilactobacillus</taxon>
    </lineage>
</organism>
<dbReference type="Pfam" id="PF13419">
    <property type="entry name" value="HAD_2"/>
    <property type="match status" value="1"/>
</dbReference>
<dbReference type="NCBIfam" id="TIGR01549">
    <property type="entry name" value="HAD-SF-IA-v1"/>
    <property type="match status" value="1"/>
</dbReference>
<reference evidence="2" key="1">
    <citation type="journal article" date="2019" name="Int. J. Syst. Evol. Microbiol.">
        <title>The Global Catalogue of Microorganisms (GCM) 10K type strain sequencing project: providing services to taxonomists for standard genome sequencing and annotation.</title>
        <authorList>
            <consortium name="The Broad Institute Genomics Platform"/>
            <consortium name="The Broad Institute Genome Sequencing Center for Infectious Disease"/>
            <person name="Wu L."/>
            <person name="Ma J."/>
        </authorList>
    </citation>
    <scope>NUCLEOTIDE SEQUENCE [LARGE SCALE GENOMIC DNA]</scope>
    <source>
        <strain evidence="2">CCM 8895</strain>
    </source>
</reference>
<dbReference type="InterPro" id="IPR023198">
    <property type="entry name" value="PGP-like_dom2"/>
</dbReference>
<sequence>MTSIIWDFDGTLANSYPGMVAATQKSLEENFKIKLSKDTIYSGIKETSIKKFVTETLKNADNVTNGGLTEFYKIYTLYENEYHSQIRLMPHAKIALDYLKSEGFEQFIVTHRDESIFDIAKNLNISEYFKEIVSVSDNFVRKPDPDMLNYLIRKYDLDNHDMFVIGDRKIDIDFGKSVSAKTILLSDDKNMDADYKIESLNDINTIL</sequence>
<accession>A0ABW1USL4</accession>
<dbReference type="Gene3D" id="1.10.150.240">
    <property type="entry name" value="Putative phosphatase, domain 2"/>
    <property type="match status" value="1"/>
</dbReference>
<dbReference type="EMBL" id="JBHSSN010000002">
    <property type="protein sequence ID" value="MFC6322442.1"/>
    <property type="molecule type" value="Genomic_DNA"/>
</dbReference>
<dbReference type="SFLD" id="SFLDG01129">
    <property type="entry name" value="C1.5:_HAD__Beta-PGM__Phosphata"/>
    <property type="match status" value="1"/>
</dbReference>
<dbReference type="InterPro" id="IPR041492">
    <property type="entry name" value="HAD_2"/>
</dbReference>
<proteinExistence type="predicted"/>
<evidence type="ECO:0000313" key="1">
    <source>
        <dbReference type="EMBL" id="MFC6322442.1"/>
    </source>
</evidence>
<dbReference type="InterPro" id="IPR023214">
    <property type="entry name" value="HAD_sf"/>
</dbReference>
<dbReference type="PANTHER" id="PTHR43434">
    <property type="entry name" value="PHOSPHOGLYCOLATE PHOSPHATASE"/>
    <property type="match status" value="1"/>
</dbReference>